<dbReference type="RefSeq" id="WP_380135823.1">
    <property type="nucleotide sequence ID" value="NZ_JBHLUI010000003.1"/>
</dbReference>
<gene>
    <name evidence="1" type="ORF">ACFFVI_07235</name>
</gene>
<name>A0ABV5LRP0_9ACTN</name>
<comment type="caution">
    <text evidence="1">The sequence shown here is derived from an EMBL/GenBank/DDBJ whole genome shotgun (WGS) entry which is preliminary data.</text>
</comment>
<evidence type="ECO:0008006" key="3">
    <source>
        <dbReference type="Google" id="ProtNLM"/>
    </source>
</evidence>
<reference evidence="1 2" key="1">
    <citation type="submission" date="2024-09" db="EMBL/GenBank/DDBJ databases">
        <authorList>
            <person name="Sun Q."/>
            <person name="Mori K."/>
        </authorList>
    </citation>
    <scope>NUCLEOTIDE SEQUENCE [LARGE SCALE GENOMIC DNA]</scope>
    <source>
        <strain evidence="1 2">TISTR 1856</strain>
    </source>
</reference>
<evidence type="ECO:0000313" key="2">
    <source>
        <dbReference type="Proteomes" id="UP001589748"/>
    </source>
</evidence>
<dbReference type="Proteomes" id="UP001589748">
    <property type="component" value="Unassembled WGS sequence"/>
</dbReference>
<keyword evidence="2" id="KW-1185">Reference proteome</keyword>
<dbReference type="EMBL" id="JBHMDM010000004">
    <property type="protein sequence ID" value="MFB9376759.1"/>
    <property type="molecule type" value="Genomic_DNA"/>
</dbReference>
<sequence>MIVGSGSDLSRPQVAWRVGAVGVGLVVLLGGQLADTNDWFPLGSLSQYATPRPVDGSVVSTSLEGLTTDGRIVPVPLSPGSVGMSRAELEAHGQEIIADPSLLGVLAASHARLRPGSPALRELRLVRSEQSMRNSRLVGSPTVRVLATWAPTGGQG</sequence>
<protein>
    <recommendedName>
        <fullName evidence="3">SAF domain-containing protein</fullName>
    </recommendedName>
</protein>
<organism evidence="1 2">
    <name type="scientific">Kineococcus gynurae</name>
    <dbReference type="NCBI Taxonomy" id="452979"/>
    <lineage>
        <taxon>Bacteria</taxon>
        <taxon>Bacillati</taxon>
        <taxon>Actinomycetota</taxon>
        <taxon>Actinomycetes</taxon>
        <taxon>Kineosporiales</taxon>
        <taxon>Kineosporiaceae</taxon>
        <taxon>Kineococcus</taxon>
    </lineage>
</organism>
<accession>A0ABV5LRP0</accession>
<evidence type="ECO:0000313" key="1">
    <source>
        <dbReference type="EMBL" id="MFB9376759.1"/>
    </source>
</evidence>
<proteinExistence type="predicted"/>